<dbReference type="PANTHER" id="PTHR42852:SF18">
    <property type="entry name" value="CHROMOSOME UNDETERMINED SCAFFOLD_47, WHOLE GENOME SHOTGUN SEQUENCE"/>
    <property type="match status" value="1"/>
</dbReference>
<accession>A0A7V8NW64</accession>
<keyword evidence="1" id="KW-0676">Redox-active center</keyword>
<comment type="caution">
    <text evidence="3">The sequence shown here is derived from an EMBL/GenBank/DDBJ whole genome shotgun (WGS) entry which is preliminary data.</text>
</comment>
<protein>
    <submittedName>
        <fullName evidence="3">TlpA family protein disulfide reductase</fullName>
    </submittedName>
</protein>
<feature type="domain" description="Thioredoxin" evidence="2">
    <location>
        <begin position="1"/>
        <end position="122"/>
    </location>
</feature>
<dbReference type="InterPro" id="IPR036249">
    <property type="entry name" value="Thioredoxin-like_sf"/>
</dbReference>
<dbReference type="CDD" id="cd02966">
    <property type="entry name" value="TlpA_like_family"/>
    <property type="match status" value="1"/>
</dbReference>
<dbReference type="Pfam" id="PF00578">
    <property type="entry name" value="AhpC-TSA"/>
    <property type="match status" value="1"/>
</dbReference>
<evidence type="ECO:0000313" key="4">
    <source>
        <dbReference type="Proteomes" id="UP000567293"/>
    </source>
</evidence>
<evidence type="ECO:0000313" key="3">
    <source>
        <dbReference type="EMBL" id="MBA0088506.1"/>
    </source>
</evidence>
<dbReference type="InterPro" id="IPR013766">
    <property type="entry name" value="Thioredoxin_domain"/>
</dbReference>
<dbReference type="PANTHER" id="PTHR42852">
    <property type="entry name" value="THIOL:DISULFIDE INTERCHANGE PROTEIN DSBE"/>
    <property type="match status" value="1"/>
</dbReference>
<sequence length="126" mass="14181">KVVLVNFWATWCEPCQVEIPWLIEMQQKYSAKGFTILGVDVDDEGNNVVSAYTAKERFNVSGEKLPMNYPVLRGNDAVADKFGGLLGYPTSFLISRDGKIVKKRQGLIDYEELTKAIESELQDGQF</sequence>
<name>A0A7V8NW64_9BACT</name>
<keyword evidence="4" id="KW-1185">Reference proteome</keyword>
<dbReference type="SUPFAM" id="SSF52833">
    <property type="entry name" value="Thioredoxin-like"/>
    <property type="match status" value="1"/>
</dbReference>
<feature type="non-terminal residue" evidence="3">
    <location>
        <position position="1"/>
    </location>
</feature>
<gene>
    <name evidence="3" type="ORF">HRJ53_26265</name>
</gene>
<dbReference type="InterPro" id="IPR050553">
    <property type="entry name" value="Thioredoxin_ResA/DsbE_sf"/>
</dbReference>
<evidence type="ECO:0000256" key="1">
    <source>
        <dbReference type="ARBA" id="ARBA00023284"/>
    </source>
</evidence>
<organism evidence="3 4">
    <name type="scientific">Candidatus Acidiferrum panamense</name>
    <dbReference type="NCBI Taxonomy" id="2741543"/>
    <lineage>
        <taxon>Bacteria</taxon>
        <taxon>Pseudomonadati</taxon>
        <taxon>Acidobacteriota</taxon>
        <taxon>Terriglobia</taxon>
        <taxon>Candidatus Acidiferrales</taxon>
        <taxon>Candidatus Acidiferrum</taxon>
    </lineage>
</organism>
<proteinExistence type="predicted"/>
<reference evidence="3" key="1">
    <citation type="submission" date="2020-06" db="EMBL/GenBank/DDBJ databases">
        <title>Legume-microbial interactions unlock mineral nutrients during tropical forest succession.</title>
        <authorList>
            <person name="Epihov D.Z."/>
        </authorList>
    </citation>
    <scope>NUCLEOTIDE SEQUENCE [LARGE SCALE GENOMIC DNA]</scope>
    <source>
        <strain evidence="3">Pan2503</strain>
    </source>
</reference>
<evidence type="ECO:0000259" key="2">
    <source>
        <dbReference type="PROSITE" id="PS51352"/>
    </source>
</evidence>
<dbReference type="InterPro" id="IPR000866">
    <property type="entry name" value="AhpC/TSA"/>
</dbReference>
<dbReference type="PROSITE" id="PS51352">
    <property type="entry name" value="THIOREDOXIN_2"/>
    <property type="match status" value="1"/>
</dbReference>
<dbReference type="EMBL" id="JACDQQ010002532">
    <property type="protein sequence ID" value="MBA0088506.1"/>
    <property type="molecule type" value="Genomic_DNA"/>
</dbReference>
<dbReference type="GO" id="GO:0016491">
    <property type="term" value="F:oxidoreductase activity"/>
    <property type="evidence" value="ECO:0007669"/>
    <property type="project" value="InterPro"/>
</dbReference>
<dbReference type="PROSITE" id="PS00194">
    <property type="entry name" value="THIOREDOXIN_1"/>
    <property type="match status" value="1"/>
</dbReference>
<dbReference type="GO" id="GO:0016209">
    <property type="term" value="F:antioxidant activity"/>
    <property type="evidence" value="ECO:0007669"/>
    <property type="project" value="InterPro"/>
</dbReference>
<dbReference type="Gene3D" id="3.40.30.10">
    <property type="entry name" value="Glutaredoxin"/>
    <property type="match status" value="1"/>
</dbReference>
<dbReference type="InterPro" id="IPR017937">
    <property type="entry name" value="Thioredoxin_CS"/>
</dbReference>
<dbReference type="AlphaFoldDB" id="A0A7V8NW64"/>
<dbReference type="Proteomes" id="UP000567293">
    <property type="component" value="Unassembled WGS sequence"/>
</dbReference>